<accession>A0A451DAG2</accession>
<evidence type="ECO:0000313" key="10">
    <source>
        <dbReference type="Proteomes" id="UP000294368"/>
    </source>
</evidence>
<reference evidence="9 10" key="1">
    <citation type="submission" date="2019-02" db="EMBL/GenBank/DDBJ databases">
        <authorList>
            <person name="Manzano-Marin A."/>
            <person name="Manzano-Marin A."/>
        </authorList>
    </citation>
    <scope>NUCLEOTIDE SEQUENCE [LARGE SCALE GENOMIC DNA]</scope>
    <source>
        <strain evidence="9 10">ErCikochiana</strain>
    </source>
</reference>
<evidence type="ECO:0000256" key="2">
    <source>
        <dbReference type="ARBA" id="ARBA00022448"/>
    </source>
</evidence>
<feature type="transmembrane region" description="Helical" evidence="7">
    <location>
        <begin position="167"/>
        <end position="186"/>
    </location>
</feature>
<evidence type="ECO:0000256" key="5">
    <source>
        <dbReference type="ARBA" id="ARBA00022989"/>
    </source>
</evidence>
<keyword evidence="3" id="KW-1003">Cell membrane</keyword>
<dbReference type="PROSITE" id="PS50850">
    <property type="entry name" value="MFS"/>
    <property type="match status" value="1"/>
</dbReference>
<dbReference type="InterPro" id="IPR054152">
    <property type="entry name" value="YajR_YAM"/>
</dbReference>
<dbReference type="Pfam" id="PF07690">
    <property type="entry name" value="MFS_1"/>
    <property type="match status" value="1"/>
</dbReference>
<dbReference type="RefSeq" id="WP_157988653.1">
    <property type="nucleotide sequence ID" value="NZ_LR217715.1"/>
</dbReference>
<evidence type="ECO:0000259" key="8">
    <source>
        <dbReference type="PROSITE" id="PS50850"/>
    </source>
</evidence>
<feature type="transmembrane region" description="Helical" evidence="7">
    <location>
        <begin position="339"/>
        <end position="362"/>
    </location>
</feature>
<dbReference type="EMBL" id="LR217715">
    <property type="protein sequence ID" value="VFP83311.1"/>
    <property type="molecule type" value="Genomic_DNA"/>
</dbReference>
<feature type="transmembrane region" description="Helical" evidence="7">
    <location>
        <begin position="303"/>
        <end position="327"/>
    </location>
</feature>
<organism evidence="9 10">
    <name type="scientific">Candidatus Erwinia haradaeae</name>
    <dbReference type="NCBI Taxonomy" id="1922217"/>
    <lineage>
        <taxon>Bacteria</taxon>
        <taxon>Pseudomonadati</taxon>
        <taxon>Pseudomonadota</taxon>
        <taxon>Gammaproteobacteria</taxon>
        <taxon>Enterobacterales</taxon>
        <taxon>Erwiniaceae</taxon>
        <taxon>Erwinia</taxon>
    </lineage>
</organism>
<dbReference type="InterPro" id="IPR011701">
    <property type="entry name" value="MFS"/>
</dbReference>
<dbReference type="InterPro" id="IPR050171">
    <property type="entry name" value="MFS_Transporters"/>
</dbReference>
<feature type="transmembrane region" description="Helical" evidence="7">
    <location>
        <begin position="280"/>
        <end position="297"/>
    </location>
</feature>
<feature type="transmembrane region" description="Helical" evidence="7">
    <location>
        <begin position="368"/>
        <end position="386"/>
    </location>
</feature>
<sequence length="457" mass="50071">MSDHKMTPVELYASWGLGIVFALRMLGMFMVLPILTTYGIELKGATETLTGIAIGIYGISQAIFQIPIGFLSDRFGRKPLIISGLCLFIIGSVVAALTQSIWGVILGRALQGTGAIAAAVMALLSDLTREQNYTKAMTFIGISFGLTFSIAIVLGPVITHMFGLQELFWIIAFLAVLAILVTLFIVPSASTHVLNRESELIKSDLRHVITDGNLIKLNLSVLCLHILLISSFITIPTQLIQIGFLAHEHWKVYLCTMLIALAIATPLLIYAEIKRQMKNIFISCVGLMLGTEILFLATNNSMWILLTGLELFLIGFNLMEAMLPSLVSKASNVGYKGTAMGVYTTSQCIGVAIGGGASGWILGHIGPHGVFAFNISITLAWFWMSFRLHEPMYLSSLRFTLKSATINSPLAAYLKKKEGIFDVLIFPEEHSMYIKVDPKVIGRSEIEKLLSSKICRD</sequence>
<feature type="transmembrane region" description="Helical" evidence="7">
    <location>
        <begin position="250"/>
        <end position="273"/>
    </location>
</feature>
<dbReference type="Gene3D" id="3.30.70.100">
    <property type="match status" value="1"/>
</dbReference>
<comment type="subcellular location">
    <subcellularLocation>
        <location evidence="1">Cell membrane</location>
        <topology evidence="1">Multi-pass membrane protein</topology>
    </subcellularLocation>
</comment>
<proteinExistence type="predicted"/>
<dbReference type="PANTHER" id="PTHR23517">
    <property type="entry name" value="RESISTANCE PROTEIN MDTM, PUTATIVE-RELATED-RELATED"/>
    <property type="match status" value="1"/>
</dbReference>
<name>A0A451DAG2_9GAMM</name>
<feature type="transmembrane region" description="Helical" evidence="7">
    <location>
        <begin position="12"/>
        <end position="36"/>
    </location>
</feature>
<dbReference type="SUPFAM" id="SSF103473">
    <property type="entry name" value="MFS general substrate transporter"/>
    <property type="match status" value="1"/>
</dbReference>
<feature type="transmembrane region" description="Helical" evidence="7">
    <location>
        <begin position="105"/>
        <end position="124"/>
    </location>
</feature>
<evidence type="ECO:0000256" key="3">
    <source>
        <dbReference type="ARBA" id="ARBA00022475"/>
    </source>
</evidence>
<feature type="domain" description="Major facilitator superfamily (MFS) profile" evidence="8">
    <location>
        <begin position="13"/>
        <end position="393"/>
    </location>
</feature>
<dbReference type="Gene3D" id="1.20.1250.20">
    <property type="entry name" value="MFS general substrate transporter like domains"/>
    <property type="match status" value="1"/>
</dbReference>
<evidence type="ECO:0000256" key="1">
    <source>
        <dbReference type="ARBA" id="ARBA00004651"/>
    </source>
</evidence>
<dbReference type="CDD" id="cd17472">
    <property type="entry name" value="MFS_YajR_like"/>
    <property type="match status" value="1"/>
</dbReference>
<keyword evidence="6 7" id="KW-0472">Membrane</keyword>
<dbReference type="InterPro" id="IPR005829">
    <property type="entry name" value="Sugar_transporter_CS"/>
</dbReference>
<dbReference type="OrthoDB" id="9764259at2"/>
<feature type="transmembrane region" description="Helical" evidence="7">
    <location>
        <begin position="222"/>
        <end position="244"/>
    </location>
</feature>
<keyword evidence="2" id="KW-0813">Transport</keyword>
<dbReference type="PANTHER" id="PTHR23517:SF2">
    <property type="entry name" value="MULTIDRUG RESISTANCE PROTEIN MDTH"/>
    <property type="match status" value="1"/>
</dbReference>
<feature type="transmembrane region" description="Helical" evidence="7">
    <location>
        <begin position="80"/>
        <end position="99"/>
    </location>
</feature>
<evidence type="ECO:0000313" key="9">
    <source>
        <dbReference type="EMBL" id="VFP83311.1"/>
    </source>
</evidence>
<dbReference type="InterPro" id="IPR036259">
    <property type="entry name" value="MFS_trans_sf"/>
</dbReference>
<dbReference type="AlphaFoldDB" id="A0A451DAG2"/>
<evidence type="ECO:0000256" key="6">
    <source>
        <dbReference type="ARBA" id="ARBA00023136"/>
    </source>
</evidence>
<evidence type="ECO:0000256" key="7">
    <source>
        <dbReference type="SAM" id="Phobius"/>
    </source>
</evidence>
<feature type="transmembrane region" description="Helical" evidence="7">
    <location>
        <begin position="48"/>
        <end position="68"/>
    </location>
</feature>
<protein>
    <submittedName>
        <fullName evidence="9">Inner membrane transport protein YajR</fullName>
    </submittedName>
</protein>
<dbReference type="Pfam" id="PF21987">
    <property type="entry name" value="YajR_YAM"/>
    <property type="match status" value="1"/>
</dbReference>
<keyword evidence="4 7" id="KW-0812">Transmembrane</keyword>
<keyword evidence="5 7" id="KW-1133">Transmembrane helix</keyword>
<gene>
    <name evidence="9" type="primary">yajR</name>
    <name evidence="9" type="ORF">ERCIKOCA2762_558</name>
</gene>
<dbReference type="InterPro" id="IPR020846">
    <property type="entry name" value="MFS_dom"/>
</dbReference>
<dbReference type="GO" id="GO:0005886">
    <property type="term" value="C:plasma membrane"/>
    <property type="evidence" value="ECO:0007669"/>
    <property type="project" value="UniProtKB-SubCell"/>
</dbReference>
<feature type="transmembrane region" description="Helical" evidence="7">
    <location>
        <begin position="136"/>
        <end position="155"/>
    </location>
</feature>
<evidence type="ECO:0000256" key="4">
    <source>
        <dbReference type="ARBA" id="ARBA00022692"/>
    </source>
</evidence>
<dbReference type="PROSITE" id="PS00216">
    <property type="entry name" value="SUGAR_TRANSPORT_1"/>
    <property type="match status" value="1"/>
</dbReference>
<dbReference type="Proteomes" id="UP000294368">
    <property type="component" value="Chromosome"/>
</dbReference>
<dbReference type="GO" id="GO:0022857">
    <property type="term" value="F:transmembrane transporter activity"/>
    <property type="evidence" value="ECO:0007669"/>
    <property type="project" value="InterPro"/>
</dbReference>